<evidence type="ECO:0000256" key="4">
    <source>
        <dbReference type="ARBA" id="ARBA00008391"/>
    </source>
</evidence>
<comment type="cofactor">
    <cofactor evidence="1 15">
        <name>Mg(2+)</name>
        <dbReference type="ChEBI" id="CHEBI:18420"/>
    </cofactor>
</comment>
<evidence type="ECO:0000259" key="16">
    <source>
        <dbReference type="Pfam" id="PF00156"/>
    </source>
</evidence>
<evidence type="ECO:0000256" key="15">
    <source>
        <dbReference type="RuleBase" id="RU364099"/>
    </source>
</evidence>
<dbReference type="CDD" id="cd06223">
    <property type="entry name" value="PRTases_typeI"/>
    <property type="match status" value="1"/>
</dbReference>
<evidence type="ECO:0000256" key="5">
    <source>
        <dbReference type="ARBA" id="ARBA00011895"/>
    </source>
</evidence>
<dbReference type="GO" id="GO:0032263">
    <property type="term" value="P:GMP salvage"/>
    <property type="evidence" value="ECO:0007669"/>
    <property type="project" value="TreeGrafter"/>
</dbReference>
<feature type="domain" description="Phosphoribosyltransferase" evidence="16">
    <location>
        <begin position="50"/>
        <end position="194"/>
    </location>
</feature>
<comment type="pathway">
    <text evidence="3 15">Purine metabolism; IMP biosynthesis via salvage pathway; IMP from hypoxanthine: step 1/1.</text>
</comment>
<gene>
    <name evidence="17" type="ORF">BC742_0972</name>
</gene>
<comment type="catalytic activity">
    <reaction evidence="13">
        <text>GMP + diphosphate = guanine + 5-phospho-alpha-D-ribose 1-diphosphate</text>
        <dbReference type="Rhea" id="RHEA:25424"/>
        <dbReference type="ChEBI" id="CHEBI:16235"/>
        <dbReference type="ChEBI" id="CHEBI:33019"/>
        <dbReference type="ChEBI" id="CHEBI:58017"/>
        <dbReference type="ChEBI" id="CHEBI:58115"/>
        <dbReference type="EC" id="2.4.2.8"/>
    </reaction>
    <physiologicalReaction direction="right-to-left" evidence="13">
        <dbReference type="Rhea" id="RHEA:25426"/>
    </physiologicalReaction>
</comment>
<evidence type="ECO:0000256" key="3">
    <source>
        <dbReference type="ARBA" id="ARBA00004669"/>
    </source>
</evidence>
<comment type="caution">
    <text evidence="17">The sequence shown here is derived from an EMBL/GenBank/DDBJ whole genome shotgun (WGS) entry which is preliminary data.</text>
</comment>
<keyword evidence="6 15" id="KW-0963">Cytoplasm</keyword>
<evidence type="ECO:0000256" key="11">
    <source>
        <dbReference type="ARBA" id="ARBA00022741"/>
    </source>
</evidence>
<keyword evidence="18" id="KW-1185">Reference proteome</keyword>
<evidence type="ECO:0000256" key="8">
    <source>
        <dbReference type="ARBA" id="ARBA00022679"/>
    </source>
</evidence>
<evidence type="ECO:0000256" key="12">
    <source>
        <dbReference type="ARBA" id="ARBA00022842"/>
    </source>
</evidence>
<evidence type="ECO:0000256" key="13">
    <source>
        <dbReference type="ARBA" id="ARBA00048811"/>
    </source>
</evidence>
<keyword evidence="12 15" id="KW-0460">Magnesium</keyword>
<accession>A0A495WED0</accession>
<dbReference type="Proteomes" id="UP000269493">
    <property type="component" value="Unassembled WGS sequence"/>
</dbReference>
<evidence type="ECO:0000256" key="7">
    <source>
        <dbReference type="ARBA" id="ARBA00022676"/>
    </source>
</evidence>
<keyword evidence="10 15" id="KW-0660">Purine salvage</keyword>
<proteinExistence type="inferred from homology"/>
<comment type="catalytic activity">
    <reaction evidence="14">
        <text>IMP + diphosphate = hypoxanthine + 5-phospho-alpha-D-ribose 1-diphosphate</text>
        <dbReference type="Rhea" id="RHEA:17973"/>
        <dbReference type="ChEBI" id="CHEBI:17368"/>
        <dbReference type="ChEBI" id="CHEBI:33019"/>
        <dbReference type="ChEBI" id="CHEBI:58017"/>
        <dbReference type="ChEBI" id="CHEBI:58053"/>
        <dbReference type="EC" id="2.4.2.8"/>
    </reaction>
    <physiologicalReaction direction="right-to-left" evidence="14">
        <dbReference type="Rhea" id="RHEA:17975"/>
    </physiologicalReaction>
</comment>
<dbReference type="InterPro" id="IPR005904">
    <property type="entry name" value="Hxn_phspho_trans"/>
</dbReference>
<dbReference type="AlphaFoldDB" id="A0A495WED0"/>
<protein>
    <recommendedName>
        <fullName evidence="5 15">Hypoxanthine phosphoribosyltransferase</fullName>
        <ecNumber evidence="5 15">2.4.2.8</ecNumber>
    </recommendedName>
</protein>
<keyword evidence="9 15" id="KW-0479">Metal-binding</keyword>
<dbReference type="GO" id="GO:0000287">
    <property type="term" value="F:magnesium ion binding"/>
    <property type="evidence" value="ECO:0007669"/>
    <property type="project" value="TreeGrafter"/>
</dbReference>
<evidence type="ECO:0000313" key="18">
    <source>
        <dbReference type="Proteomes" id="UP000269493"/>
    </source>
</evidence>
<dbReference type="UniPathway" id="UPA00591">
    <property type="reaction ID" value="UER00648"/>
</dbReference>
<evidence type="ECO:0000256" key="1">
    <source>
        <dbReference type="ARBA" id="ARBA00001946"/>
    </source>
</evidence>
<dbReference type="SUPFAM" id="SSF53271">
    <property type="entry name" value="PRTase-like"/>
    <property type="match status" value="1"/>
</dbReference>
<dbReference type="InterPro" id="IPR000836">
    <property type="entry name" value="PRTase_dom"/>
</dbReference>
<dbReference type="GO" id="GO:0004422">
    <property type="term" value="F:hypoxanthine phosphoribosyltransferase activity"/>
    <property type="evidence" value="ECO:0007669"/>
    <property type="project" value="InterPro"/>
</dbReference>
<evidence type="ECO:0000256" key="6">
    <source>
        <dbReference type="ARBA" id="ARBA00022490"/>
    </source>
</evidence>
<evidence type="ECO:0000256" key="9">
    <source>
        <dbReference type="ARBA" id="ARBA00022723"/>
    </source>
</evidence>
<sequence>MSEEKNSRLFFTIGIFVIPLPTINSLHIQDSMDTIQIKDKTFRPYIRREEIKAAIEKIAARINNELAGENPLFICVLNGAFVFAADLLREITIESEITFMRMKSYSGTQSTGVVKIIHGLDEDIKDRTVIVVEDIIDTGFTMQRIINQLKEREPKQVKIATLLFKPKALKCDVHVDYAALEIPNDFIVGYGLDYDEQGRNLKDIYVIAD</sequence>
<reference evidence="17 18" key="1">
    <citation type="submission" date="2018-10" db="EMBL/GenBank/DDBJ databases">
        <title>Genomic Encyclopedia of Archaeal and Bacterial Type Strains, Phase II (KMG-II): from individual species to whole genera.</title>
        <authorList>
            <person name="Goeker M."/>
        </authorList>
    </citation>
    <scope>NUCLEOTIDE SEQUENCE [LARGE SCALE GENOMIC DNA]</scope>
    <source>
        <strain evidence="17 18">NSB1</strain>
    </source>
</reference>
<evidence type="ECO:0000256" key="2">
    <source>
        <dbReference type="ARBA" id="ARBA00004496"/>
    </source>
</evidence>
<dbReference type="GO" id="GO:0005829">
    <property type="term" value="C:cytosol"/>
    <property type="evidence" value="ECO:0007669"/>
    <property type="project" value="TreeGrafter"/>
</dbReference>
<dbReference type="Pfam" id="PF00156">
    <property type="entry name" value="Pribosyltran"/>
    <property type="match status" value="1"/>
</dbReference>
<dbReference type="PANTHER" id="PTHR43340:SF1">
    <property type="entry name" value="HYPOXANTHINE PHOSPHORIBOSYLTRANSFERASE"/>
    <property type="match status" value="1"/>
</dbReference>
<dbReference type="GO" id="GO:0046100">
    <property type="term" value="P:hypoxanthine metabolic process"/>
    <property type="evidence" value="ECO:0007669"/>
    <property type="project" value="TreeGrafter"/>
</dbReference>
<dbReference type="InterPro" id="IPR029057">
    <property type="entry name" value="PRTase-like"/>
</dbReference>
<dbReference type="GO" id="GO:0052657">
    <property type="term" value="F:guanine phosphoribosyltransferase activity"/>
    <property type="evidence" value="ECO:0007669"/>
    <property type="project" value="RHEA"/>
</dbReference>
<dbReference type="Gene3D" id="3.40.50.2020">
    <property type="match status" value="1"/>
</dbReference>
<organism evidence="17 18">
    <name type="scientific">Coprobacter fastidiosus NSB1 = JCM 33896</name>
    <dbReference type="NCBI Taxonomy" id="1349822"/>
    <lineage>
        <taxon>Bacteria</taxon>
        <taxon>Pseudomonadati</taxon>
        <taxon>Bacteroidota</taxon>
        <taxon>Bacteroidia</taxon>
        <taxon>Bacteroidales</taxon>
        <taxon>Barnesiellaceae</taxon>
        <taxon>Coprobacter</taxon>
    </lineage>
</organism>
<dbReference type="InterPro" id="IPR050408">
    <property type="entry name" value="HGPRT"/>
</dbReference>
<evidence type="ECO:0000256" key="10">
    <source>
        <dbReference type="ARBA" id="ARBA00022726"/>
    </source>
</evidence>
<comment type="similarity">
    <text evidence="4 15">Belongs to the purine/pyrimidine phosphoribosyltransferase family.</text>
</comment>
<comment type="subcellular location">
    <subcellularLocation>
        <location evidence="2 15">Cytoplasm</location>
    </subcellularLocation>
</comment>
<dbReference type="GO" id="GO:0032264">
    <property type="term" value="P:IMP salvage"/>
    <property type="evidence" value="ECO:0007669"/>
    <property type="project" value="UniProtKB-UniPathway"/>
</dbReference>
<dbReference type="GO" id="GO:0006166">
    <property type="term" value="P:purine ribonucleoside salvage"/>
    <property type="evidence" value="ECO:0007669"/>
    <property type="project" value="UniProtKB-KW"/>
</dbReference>
<dbReference type="NCBIfam" id="TIGR01203">
    <property type="entry name" value="HGPRTase"/>
    <property type="match status" value="1"/>
</dbReference>
<evidence type="ECO:0000256" key="14">
    <source>
        <dbReference type="ARBA" id="ARBA00049402"/>
    </source>
</evidence>
<keyword evidence="11 15" id="KW-0547">Nucleotide-binding</keyword>
<dbReference type="GO" id="GO:0000166">
    <property type="term" value="F:nucleotide binding"/>
    <property type="evidence" value="ECO:0007669"/>
    <property type="project" value="UniProtKB-KW"/>
</dbReference>
<dbReference type="EMBL" id="RBXN01000002">
    <property type="protein sequence ID" value="RKT60041.1"/>
    <property type="molecule type" value="Genomic_DNA"/>
</dbReference>
<dbReference type="PANTHER" id="PTHR43340">
    <property type="entry name" value="HYPOXANTHINE-GUANINE PHOSPHORIBOSYLTRANSFERASE"/>
    <property type="match status" value="1"/>
</dbReference>
<keyword evidence="8 15" id="KW-0808">Transferase</keyword>
<keyword evidence="7 15" id="KW-0328">Glycosyltransferase</keyword>
<name>A0A495WED0_9BACT</name>
<dbReference type="GO" id="GO:0006178">
    <property type="term" value="P:guanine salvage"/>
    <property type="evidence" value="ECO:0007669"/>
    <property type="project" value="TreeGrafter"/>
</dbReference>
<dbReference type="EC" id="2.4.2.8" evidence="5 15"/>
<evidence type="ECO:0000313" key="17">
    <source>
        <dbReference type="EMBL" id="RKT60041.1"/>
    </source>
</evidence>